<evidence type="ECO:0000313" key="3">
    <source>
        <dbReference type="Proteomes" id="UP000243015"/>
    </source>
</evidence>
<sequence>MSSRQKQENPGRQARSRREKPADAGLVTEDELEQGHYTSRRRSVAGVVKTQLLRLLNGDVELQRATMITTSRAPTAAASGRDNDTQRCWPLPGWATAMGCVLAVASDVLLDSHERPRSKFKINGQQHETRP</sequence>
<evidence type="ECO:0000256" key="1">
    <source>
        <dbReference type="SAM" id="MobiDB-lite"/>
    </source>
</evidence>
<dbReference type="AlphaFoldDB" id="A0A178ERI8"/>
<dbReference type="Proteomes" id="UP000243015">
    <property type="component" value="Unassembled WGS sequence"/>
</dbReference>
<gene>
    <name evidence="2" type="ORF">A7C99_6625</name>
</gene>
<evidence type="ECO:0000313" key="2">
    <source>
        <dbReference type="EMBL" id="OAL62053.1"/>
    </source>
</evidence>
<protein>
    <submittedName>
        <fullName evidence="2">Uncharacterized protein</fullName>
    </submittedName>
</protein>
<comment type="caution">
    <text evidence="2">The sequence shown here is derived from an EMBL/GenBank/DDBJ whole genome shotgun (WGS) entry which is preliminary data.</text>
</comment>
<name>A0A178ERI8_TRIRU</name>
<accession>A0A178ERI8</accession>
<feature type="region of interest" description="Disordered" evidence="1">
    <location>
        <begin position="1"/>
        <end position="41"/>
    </location>
</feature>
<dbReference type="EMBL" id="LHPM01000019">
    <property type="protein sequence ID" value="OAL62053.1"/>
    <property type="molecule type" value="Genomic_DNA"/>
</dbReference>
<organism evidence="2 3">
    <name type="scientific">Trichophyton rubrum</name>
    <name type="common">Athlete's foot fungus</name>
    <name type="synonym">Epidermophyton rubrum</name>
    <dbReference type="NCBI Taxonomy" id="5551"/>
    <lineage>
        <taxon>Eukaryota</taxon>
        <taxon>Fungi</taxon>
        <taxon>Dikarya</taxon>
        <taxon>Ascomycota</taxon>
        <taxon>Pezizomycotina</taxon>
        <taxon>Eurotiomycetes</taxon>
        <taxon>Eurotiomycetidae</taxon>
        <taxon>Onygenales</taxon>
        <taxon>Arthrodermataceae</taxon>
        <taxon>Trichophyton</taxon>
    </lineage>
</organism>
<reference evidence="2 3" key="1">
    <citation type="submission" date="2016-05" db="EMBL/GenBank/DDBJ databases">
        <title>Genome sequencing of Trichophyton rubrum CMCC(F)T1i isolated from hair.</title>
        <authorList>
            <person name="Zhan P."/>
            <person name="Tao Y."/>
            <person name="Liu W."/>
        </authorList>
    </citation>
    <scope>NUCLEOTIDE SEQUENCE [LARGE SCALE GENOMIC DNA]</scope>
    <source>
        <strain evidence="3">CMCC(F)T1i</strain>
    </source>
</reference>
<proteinExistence type="predicted"/>